<evidence type="ECO:0000313" key="3">
    <source>
        <dbReference type="Proteomes" id="UP000706151"/>
    </source>
</evidence>
<organism evidence="2 3">
    <name type="scientific">Candidatus Accumulibacter affinis</name>
    <dbReference type="NCBI Taxonomy" id="2954384"/>
    <lineage>
        <taxon>Bacteria</taxon>
        <taxon>Pseudomonadati</taxon>
        <taxon>Pseudomonadota</taxon>
        <taxon>Betaproteobacteria</taxon>
        <taxon>Candidatus Accumulibacter</taxon>
    </lineage>
</organism>
<name>A0A935TFD3_9PROT</name>
<gene>
    <name evidence="2" type="ORF">IPK02_15910</name>
</gene>
<dbReference type="InterPro" id="IPR038740">
    <property type="entry name" value="BioF2-like_GNAT_dom"/>
</dbReference>
<evidence type="ECO:0000313" key="2">
    <source>
        <dbReference type="EMBL" id="MBK7955312.1"/>
    </source>
</evidence>
<proteinExistence type="predicted"/>
<dbReference type="SUPFAM" id="SSF55729">
    <property type="entry name" value="Acyl-CoA N-acyltransferases (Nat)"/>
    <property type="match status" value="1"/>
</dbReference>
<reference evidence="2 3" key="1">
    <citation type="submission" date="2020-10" db="EMBL/GenBank/DDBJ databases">
        <title>Connecting structure to function with the recovery of over 1000 high-quality activated sludge metagenome-assembled genomes encoding full-length rRNA genes using long-read sequencing.</title>
        <authorList>
            <person name="Singleton C.M."/>
            <person name="Petriglieri F."/>
            <person name="Kristensen J.M."/>
            <person name="Kirkegaard R.H."/>
            <person name="Michaelsen T.Y."/>
            <person name="Andersen M.H."/>
            <person name="Karst S.M."/>
            <person name="Dueholm M.S."/>
            <person name="Nielsen P.H."/>
            <person name="Albertsen M."/>
        </authorList>
    </citation>
    <scope>NUCLEOTIDE SEQUENCE [LARGE SCALE GENOMIC DNA]</scope>
    <source>
        <strain evidence="2">Fred_18-Q3-R57-64_BAT3C.720</strain>
    </source>
</reference>
<protein>
    <submittedName>
        <fullName evidence="2">GNAT family N-acetyltransferase</fullName>
    </submittedName>
</protein>
<dbReference type="Gene3D" id="3.40.630.30">
    <property type="match status" value="1"/>
</dbReference>
<dbReference type="AlphaFoldDB" id="A0A935TFD3"/>
<comment type="caution">
    <text evidence="2">The sequence shown here is derived from an EMBL/GenBank/DDBJ whole genome shotgun (WGS) entry which is preliminary data.</text>
</comment>
<evidence type="ECO:0000259" key="1">
    <source>
        <dbReference type="Pfam" id="PF13480"/>
    </source>
</evidence>
<dbReference type="Proteomes" id="UP000706151">
    <property type="component" value="Unassembled WGS sequence"/>
</dbReference>
<dbReference type="Pfam" id="PF13480">
    <property type="entry name" value="Acetyltransf_6"/>
    <property type="match status" value="1"/>
</dbReference>
<feature type="domain" description="BioF2-like acetyltransferase" evidence="1">
    <location>
        <begin position="176"/>
        <end position="309"/>
    </location>
</feature>
<accession>A0A935TFD3</accession>
<sequence>MLYLSKHDALELVQQRLDLFEVAGQLNPFACGEWVQHFLGEVAEEDWTIVIPEHRTDGESLMLLYRAPQSAPQCSGLSNYYASLYSPLISTATDRSAAMSALVEQLKEMRPRCAAINFQPLDQDSPDTQALSQALARNGWFVRPYFCFGNWYLPCAGLSFSDYMSSRSSQIYSTWTRKSKKFSRSPETRLEIVTAPAAADAAVDAFEKVYAKSWKQAEPYPNFVRGWARICAQKGWLRLGIAWAGEVPIAAQFWFTMHGRAYIFKLAYDEAYSSWSAGTVLAAAMFEYSLDRDRVVEIDYLTGDDAYKRSWMTQRRERVGLIACNLGTPRGLLIAAREWAGELRSNWRSRRSAPPAP</sequence>
<dbReference type="EMBL" id="JADJOT010000010">
    <property type="protein sequence ID" value="MBK7955312.1"/>
    <property type="molecule type" value="Genomic_DNA"/>
</dbReference>
<dbReference type="InterPro" id="IPR016181">
    <property type="entry name" value="Acyl_CoA_acyltransferase"/>
</dbReference>